<keyword evidence="1" id="KW-1133">Transmembrane helix</keyword>
<accession>A0A6N6MRQ6</accession>
<name>A0A6N6MRQ6_9HYPH</name>
<dbReference type="EMBL" id="VZZJ01000015">
    <property type="protein sequence ID" value="KAB1072179.1"/>
    <property type="molecule type" value="Genomic_DNA"/>
</dbReference>
<dbReference type="RefSeq" id="WP_150964924.1">
    <property type="nucleotide sequence ID" value="NZ_VZZJ01000015.1"/>
</dbReference>
<gene>
    <name evidence="2" type="ORF">F6X51_17305</name>
</gene>
<sequence>MSRLAQVVVTLVLFSAVMAGAAALLKVTLLPGVSWLSSQIGIEAVLAIEGALISTAYTFGYWPRTGDGRLRSLRSFWD</sequence>
<feature type="transmembrane region" description="Helical" evidence="1">
    <location>
        <begin position="35"/>
        <end position="62"/>
    </location>
</feature>
<protein>
    <submittedName>
        <fullName evidence="2">Uncharacterized protein</fullName>
    </submittedName>
</protein>
<keyword evidence="1" id="KW-0812">Transmembrane</keyword>
<dbReference type="Proteomes" id="UP000441523">
    <property type="component" value="Unassembled WGS sequence"/>
</dbReference>
<evidence type="ECO:0000313" key="2">
    <source>
        <dbReference type="EMBL" id="KAB1072179.1"/>
    </source>
</evidence>
<dbReference type="AlphaFoldDB" id="A0A6N6MRQ6"/>
<organism evidence="2 3">
    <name type="scientific">Methylobacterium planeticum</name>
    <dbReference type="NCBI Taxonomy" id="2615211"/>
    <lineage>
        <taxon>Bacteria</taxon>
        <taxon>Pseudomonadati</taxon>
        <taxon>Pseudomonadota</taxon>
        <taxon>Alphaproteobacteria</taxon>
        <taxon>Hyphomicrobiales</taxon>
        <taxon>Methylobacteriaceae</taxon>
        <taxon>Methylobacterium</taxon>
    </lineage>
</organism>
<proteinExistence type="predicted"/>
<reference evidence="2 3" key="1">
    <citation type="submission" date="2019-09" db="EMBL/GenBank/DDBJ databases">
        <title>YIM 132548 draft genome.</title>
        <authorList>
            <person name="Jiang L."/>
        </authorList>
    </citation>
    <scope>NUCLEOTIDE SEQUENCE [LARGE SCALE GENOMIC DNA]</scope>
    <source>
        <strain evidence="2 3">YIM 132548</strain>
    </source>
</reference>
<keyword evidence="3" id="KW-1185">Reference proteome</keyword>
<evidence type="ECO:0000256" key="1">
    <source>
        <dbReference type="SAM" id="Phobius"/>
    </source>
</evidence>
<evidence type="ECO:0000313" key="3">
    <source>
        <dbReference type="Proteomes" id="UP000441523"/>
    </source>
</evidence>
<comment type="caution">
    <text evidence="2">The sequence shown here is derived from an EMBL/GenBank/DDBJ whole genome shotgun (WGS) entry which is preliminary data.</text>
</comment>
<keyword evidence="1" id="KW-0472">Membrane</keyword>